<organism evidence="1">
    <name type="scientific">marine sediment metagenome</name>
    <dbReference type="NCBI Taxonomy" id="412755"/>
    <lineage>
        <taxon>unclassified sequences</taxon>
        <taxon>metagenomes</taxon>
        <taxon>ecological metagenomes</taxon>
    </lineage>
</organism>
<comment type="caution">
    <text evidence="1">The sequence shown here is derived from an EMBL/GenBank/DDBJ whole genome shotgun (WGS) entry which is preliminary data.</text>
</comment>
<dbReference type="CDD" id="cd00688">
    <property type="entry name" value="ISOPREN_C2_like"/>
    <property type="match status" value="1"/>
</dbReference>
<dbReference type="AlphaFoldDB" id="X0UBE9"/>
<reference evidence="1" key="1">
    <citation type="journal article" date="2014" name="Front. Microbiol.">
        <title>High frequency of phylogenetically diverse reductive dehalogenase-homologous genes in deep subseafloor sedimentary metagenomes.</title>
        <authorList>
            <person name="Kawai M."/>
            <person name="Futagami T."/>
            <person name="Toyoda A."/>
            <person name="Takaki Y."/>
            <person name="Nishi S."/>
            <person name="Hori S."/>
            <person name="Arai W."/>
            <person name="Tsubouchi T."/>
            <person name="Morono Y."/>
            <person name="Uchiyama I."/>
            <person name="Ito T."/>
            <person name="Fujiyama A."/>
            <person name="Inagaki F."/>
            <person name="Takami H."/>
        </authorList>
    </citation>
    <scope>NUCLEOTIDE SEQUENCE</scope>
    <source>
        <strain evidence="1">Expedition CK06-06</strain>
    </source>
</reference>
<dbReference type="InterPro" id="IPR008930">
    <property type="entry name" value="Terpenoid_cyclase/PrenylTrfase"/>
</dbReference>
<evidence type="ECO:0000313" key="1">
    <source>
        <dbReference type="EMBL" id="GAG03124.1"/>
    </source>
</evidence>
<gene>
    <name evidence="1" type="ORF">S01H1_38194</name>
</gene>
<evidence type="ECO:0008006" key="2">
    <source>
        <dbReference type="Google" id="ProtNLM"/>
    </source>
</evidence>
<protein>
    <recommendedName>
        <fullName evidence="2">Squalene cyclase C-terminal domain-containing protein</fullName>
    </recommendedName>
</protein>
<name>X0UBE9_9ZZZZ</name>
<dbReference type="SUPFAM" id="SSF48239">
    <property type="entry name" value="Terpenoid cyclases/Protein prenyltransferases"/>
    <property type="match status" value="1"/>
</dbReference>
<sequence>MPLPITPPTAEEMQVSIDRGIQYLLSAQLSDGSFGTSNPKYVRFDLPSPEHFSFKMATTSLCLKALIENDDGSPEVDDAITRAQAWMLEKLVTFRRPNRSSMFNIWGHTYALQALLTMLEHRPMDDERRQQVHQLVEQEIRLLTAYRTLRGGWGYYPGWSITRPPTNWAASFMTAAALIALHEAQEAGFDVPRKTVIPATRALQMARSPDGSFDYWMRYIPEWAVESNSGPGSLGRSQGANAALAMWGSELITSDVIEAWVKRLIAR</sequence>
<proteinExistence type="predicted"/>
<accession>X0UBE9</accession>
<dbReference type="Gene3D" id="1.50.10.20">
    <property type="match status" value="2"/>
</dbReference>
<dbReference type="EMBL" id="BARS01024029">
    <property type="protein sequence ID" value="GAG03124.1"/>
    <property type="molecule type" value="Genomic_DNA"/>
</dbReference>
<feature type="non-terminal residue" evidence="1">
    <location>
        <position position="267"/>
    </location>
</feature>